<evidence type="ECO:0000313" key="2">
    <source>
        <dbReference type="EMBL" id="PKR47725.1"/>
    </source>
</evidence>
<keyword evidence="1" id="KW-1133">Transmembrane helix</keyword>
<keyword evidence="1" id="KW-0472">Membrane</keyword>
<keyword evidence="1" id="KW-0812">Transmembrane</keyword>
<evidence type="ECO:0000313" key="3">
    <source>
        <dbReference type="Proteomes" id="UP000233597"/>
    </source>
</evidence>
<dbReference type="AlphaFoldDB" id="A0A2N3KB10"/>
<dbReference type="EMBL" id="NWTK01000029">
    <property type="protein sequence ID" value="PKR47725.1"/>
    <property type="molecule type" value="Genomic_DNA"/>
</dbReference>
<dbReference type="Proteomes" id="UP000233597">
    <property type="component" value="Unassembled WGS sequence"/>
</dbReference>
<feature type="transmembrane region" description="Helical" evidence="1">
    <location>
        <begin position="12"/>
        <end position="32"/>
    </location>
</feature>
<name>A0A2N3KB10_9PROT</name>
<comment type="caution">
    <text evidence="2">The sequence shown here is derived from an EMBL/GenBank/DDBJ whole genome shotgun (WGS) entry which is preliminary data.</text>
</comment>
<sequence>MVGPHHPQKKSIAPLKIIVFVVIAIVAAYFLYNPIVRYIASQKLLNLYEEQIEREFYRNTNADTGSADFDFDKMEIHLLFGELSYGASGSVSYKEDGQDKCVRFTSSATEDYGPISGHPTFLKFSGRC</sequence>
<proteinExistence type="predicted"/>
<reference evidence="2 3" key="1">
    <citation type="submission" date="2017-09" db="EMBL/GenBank/DDBJ databases">
        <title>Biodiversity and function of Thalassospira species in the particle-attached aromatic-hydrocarbon-degrading consortia from the surface seawater of the South China Sea.</title>
        <authorList>
            <person name="Dong C."/>
            <person name="Liu R."/>
            <person name="Shao Z."/>
        </authorList>
    </citation>
    <scope>NUCLEOTIDE SEQUENCE [LARGE SCALE GENOMIC DNA]</scope>
    <source>
        <strain evidence="2 3">CSC1P2</strain>
    </source>
</reference>
<accession>A0A2N3KB10</accession>
<gene>
    <name evidence="2" type="ORF">COO20_25615</name>
</gene>
<organism evidence="2 3">
    <name type="scientific">Thalassospira marina</name>
    <dbReference type="NCBI Taxonomy" id="2048283"/>
    <lineage>
        <taxon>Bacteria</taxon>
        <taxon>Pseudomonadati</taxon>
        <taxon>Pseudomonadota</taxon>
        <taxon>Alphaproteobacteria</taxon>
        <taxon>Rhodospirillales</taxon>
        <taxon>Thalassospiraceae</taxon>
        <taxon>Thalassospira</taxon>
    </lineage>
</organism>
<evidence type="ECO:0000256" key="1">
    <source>
        <dbReference type="SAM" id="Phobius"/>
    </source>
</evidence>
<protein>
    <submittedName>
        <fullName evidence="2">Uncharacterized protein</fullName>
    </submittedName>
</protein>